<evidence type="ECO:0000313" key="2">
    <source>
        <dbReference type="EMBL" id="EJW71107.1"/>
    </source>
</evidence>
<proteinExistence type="predicted"/>
<evidence type="ECO:0000313" key="3">
    <source>
        <dbReference type="Proteomes" id="UP000004810"/>
    </source>
</evidence>
<keyword evidence="1" id="KW-0175">Coiled coil</keyword>
<name>J9E2F0_WUCBA</name>
<dbReference type="AlphaFoldDB" id="J9E2F0"/>
<dbReference type="EMBL" id="ADBV01019516">
    <property type="protein sequence ID" value="EJW71107.1"/>
    <property type="molecule type" value="Genomic_DNA"/>
</dbReference>
<feature type="coiled-coil region" evidence="1">
    <location>
        <begin position="12"/>
        <end position="39"/>
    </location>
</feature>
<sequence length="126" mass="14301">MMDLWAELQRVRRQLIQHREQTEHDLENQRNEFTRIIRNVGGLTKQLNVTGVEGGGYGGIKEPLLIESSRGGGETISQDTVLIEAIKRIRESQQSANQSGLQMFDQSKFTHGSTADVDLYNELMKK</sequence>
<organism evidence="2 3">
    <name type="scientific">Wuchereria bancrofti</name>
    <dbReference type="NCBI Taxonomy" id="6293"/>
    <lineage>
        <taxon>Eukaryota</taxon>
        <taxon>Metazoa</taxon>
        <taxon>Ecdysozoa</taxon>
        <taxon>Nematoda</taxon>
        <taxon>Chromadorea</taxon>
        <taxon>Rhabditida</taxon>
        <taxon>Spirurina</taxon>
        <taxon>Spiruromorpha</taxon>
        <taxon>Filarioidea</taxon>
        <taxon>Onchocercidae</taxon>
        <taxon>Wuchereria</taxon>
    </lineage>
</organism>
<protein>
    <submittedName>
        <fullName evidence="2">Uncharacterized protein</fullName>
    </submittedName>
</protein>
<dbReference type="Proteomes" id="UP000004810">
    <property type="component" value="Unassembled WGS sequence"/>
</dbReference>
<evidence type="ECO:0000256" key="1">
    <source>
        <dbReference type="SAM" id="Coils"/>
    </source>
</evidence>
<accession>J9E2F0</accession>
<comment type="caution">
    <text evidence="2">The sequence shown here is derived from an EMBL/GenBank/DDBJ whole genome shotgun (WGS) entry which is preliminary data.</text>
</comment>
<gene>
    <name evidence="2" type="ORF">WUBG_17987</name>
</gene>
<reference evidence="3" key="1">
    <citation type="submission" date="2012-08" db="EMBL/GenBank/DDBJ databases">
        <title>The Genome Sequence of Wuchereria bancrofti.</title>
        <authorList>
            <person name="Nutman T.B."/>
            <person name="Fink D.L."/>
            <person name="Russ C."/>
            <person name="Young S."/>
            <person name="Zeng Q."/>
            <person name="Koehrsen M."/>
            <person name="Alvarado L."/>
            <person name="Berlin A."/>
            <person name="Chapman S.B."/>
            <person name="Chen Z."/>
            <person name="Freedman E."/>
            <person name="Gellesch M."/>
            <person name="Goldberg J."/>
            <person name="Griggs A."/>
            <person name="Gujja S."/>
            <person name="Heilman E.R."/>
            <person name="Heiman D."/>
            <person name="Hepburn T."/>
            <person name="Howarth C."/>
            <person name="Jen D."/>
            <person name="Larson L."/>
            <person name="Lewis B."/>
            <person name="Mehta T."/>
            <person name="Park D."/>
            <person name="Pearson M."/>
            <person name="Roberts A."/>
            <person name="Saif S."/>
            <person name="Shea T."/>
            <person name="Shenoy N."/>
            <person name="Sisk P."/>
            <person name="Stolte C."/>
            <person name="Sykes S."/>
            <person name="Walk T."/>
            <person name="White J."/>
            <person name="Yandava C."/>
            <person name="Haas B."/>
            <person name="Henn M.R."/>
            <person name="Nusbaum C."/>
            <person name="Birren B."/>
        </authorList>
    </citation>
    <scope>NUCLEOTIDE SEQUENCE [LARGE SCALE GENOMIC DNA]</scope>
    <source>
        <strain evidence="3">NA</strain>
    </source>
</reference>